<protein>
    <recommendedName>
        <fullName evidence="7">WD40 repeat-like protein</fullName>
    </recommendedName>
</protein>
<name>A0A8S0W6I9_CYCAE</name>
<dbReference type="GO" id="GO:0080008">
    <property type="term" value="C:Cul4-RING E3 ubiquitin ligase complex"/>
    <property type="evidence" value="ECO:0007669"/>
    <property type="project" value="TreeGrafter"/>
</dbReference>
<accession>A0A8S0W6I9</accession>
<feature type="region of interest" description="Disordered" evidence="4">
    <location>
        <begin position="93"/>
        <end position="123"/>
    </location>
</feature>
<dbReference type="GO" id="GO:0043161">
    <property type="term" value="P:proteasome-mediated ubiquitin-dependent protein catabolic process"/>
    <property type="evidence" value="ECO:0007669"/>
    <property type="project" value="TreeGrafter"/>
</dbReference>
<dbReference type="PROSITE" id="PS50082">
    <property type="entry name" value="WD_REPEATS_2"/>
    <property type="match status" value="2"/>
</dbReference>
<evidence type="ECO:0000313" key="6">
    <source>
        <dbReference type="Proteomes" id="UP000467700"/>
    </source>
</evidence>
<dbReference type="PRINTS" id="PR00320">
    <property type="entry name" value="GPROTEINBRPT"/>
</dbReference>
<feature type="compositionally biased region" description="Basic and acidic residues" evidence="4">
    <location>
        <begin position="17"/>
        <end position="27"/>
    </location>
</feature>
<dbReference type="SMART" id="SM00320">
    <property type="entry name" value="WD40"/>
    <property type="match status" value="6"/>
</dbReference>
<dbReference type="Pfam" id="PF00400">
    <property type="entry name" value="WD40"/>
    <property type="match status" value="4"/>
</dbReference>
<feature type="compositionally biased region" description="Low complexity" evidence="4">
    <location>
        <begin position="1"/>
        <end position="15"/>
    </location>
</feature>
<evidence type="ECO:0008006" key="7">
    <source>
        <dbReference type="Google" id="ProtNLM"/>
    </source>
</evidence>
<comment type="caution">
    <text evidence="5">The sequence shown here is derived from an EMBL/GenBank/DDBJ whole genome shotgun (WGS) entry which is preliminary data.</text>
</comment>
<feature type="region of interest" description="Disordered" evidence="4">
    <location>
        <begin position="1"/>
        <end position="28"/>
    </location>
</feature>
<keyword evidence="6" id="KW-1185">Reference proteome</keyword>
<dbReference type="EMBL" id="CACVBS010000046">
    <property type="protein sequence ID" value="CAA7264768.1"/>
    <property type="molecule type" value="Genomic_DNA"/>
</dbReference>
<dbReference type="InterPro" id="IPR036322">
    <property type="entry name" value="WD40_repeat_dom_sf"/>
</dbReference>
<keyword evidence="1 3" id="KW-0853">WD repeat</keyword>
<feature type="compositionally biased region" description="Acidic residues" evidence="4">
    <location>
        <begin position="97"/>
        <end position="110"/>
    </location>
</feature>
<sequence>MADNNANGEGNGAADRVGGRSRHDNTRLQDILTTLFSLQSGVSPQPMASSDSVPTVSLRGITMQDLARLMGSGPRVTPPDEDEADEANEDVMMFEGGNDDDEYDDDDDDYYYSPPPRPARQWFKPVEEPQQAGLELLTSGEFGQVGIKNRSRRRATNLARTVLDRGYRPIPSPNREELCSNLVPNTNGVTVATYDSNMYTASFSNDSSFYYTCAQDFKLHIFDMKAPPTADPVSRIERVPRGSRRIRTETTSLVTRMPLRKVIQGHPGRWTITDANLSPDNERMIYSTIAPTVYMTSTAPDGNATQIPIPFADPLPRISPRFDYSEGFGIWSCRFSADGNEVVAGGSGKIFVYDLLANRRTVKIAAHTDDVNSCCWADTGSGNILVSASDDTFLKVWDRRSLGASHKPSGVLIGHTEGITYVSAKGDGRYIISNGKDQALRLWDLRKMRTSAEHEAVEKYHYGVDNFDYRYPNYPKPRYQAHPKDCSVMTYRGHAVLRTLIRCHFSPAETTGSQYIYSGSADGRIHIWSLDGRVVQVLDRSRTLPAGFSPSGPVPPPANGLQSNYCVRDVSWHTQEPVILSAGWENGTVIARHEYKGLSKTSGALQDWVEKNRLESNHYSGVRRSTRLRQLARRRHVPGAFHQDDEEDD</sequence>
<evidence type="ECO:0000256" key="4">
    <source>
        <dbReference type="SAM" id="MobiDB-lite"/>
    </source>
</evidence>
<keyword evidence="2" id="KW-0677">Repeat</keyword>
<dbReference type="InterPro" id="IPR015943">
    <property type="entry name" value="WD40/YVTN_repeat-like_dom_sf"/>
</dbReference>
<reference evidence="5 6" key="1">
    <citation type="submission" date="2020-01" db="EMBL/GenBank/DDBJ databases">
        <authorList>
            <person name="Gupta K D."/>
        </authorList>
    </citation>
    <scope>NUCLEOTIDE SEQUENCE [LARGE SCALE GENOMIC DNA]</scope>
</reference>
<evidence type="ECO:0000313" key="5">
    <source>
        <dbReference type="EMBL" id="CAA7264768.1"/>
    </source>
</evidence>
<evidence type="ECO:0000256" key="1">
    <source>
        <dbReference type="ARBA" id="ARBA00022574"/>
    </source>
</evidence>
<dbReference type="Proteomes" id="UP000467700">
    <property type="component" value="Unassembled WGS sequence"/>
</dbReference>
<organism evidence="5 6">
    <name type="scientific">Cyclocybe aegerita</name>
    <name type="common">Black poplar mushroom</name>
    <name type="synonym">Agrocybe aegerita</name>
    <dbReference type="NCBI Taxonomy" id="1973307"/>
    <lineage>
        <taxon>Eukaryota</taxon>
        <taxon>Fungi</taxon>
        <taxon>Dikarya</taxon>
        <taxon>Basidiomycota</taxon>
        <taxon>Agaricomycotina</taxon>
        <taxon>Agaricomycetes</taxon>
        <taxon>Agaricomycetidae</taxon>
        <taxon>Agaricales</taxon>
        <taxon>Agaricineae</taxon>
        <taxon>Bolbitiaceae</taxon>
        <taxon>Cyclocybe</taxon>
    </lineage>
</organism>
<evidence type="ECO:0000256" key="3">
    <source>
        <dbReference type="PROSITE-ProRule" id="PRU00221"/>
    </source>
</evidence>
<dbReference type="InterPro" id="IPR020472">
    <property type="entry name" value="WD40_PAC1"/>
</dbReference>
<dbReference type="PANTHER" id="PTHR19847:SF7">
    <property type="entry name" value="DDB1- AND CUL4-ASSOCIATED FACTOR 11"/>
    <property type="match status" value="1"/>
</dbReference>
<gene>
    <name evidence="5" type="ORF">AAE3_LOCUS6927</name>
</gene>
<proteinExistence type="predicted"/>
<dbReference type="InterPro" id="IPR001680">
    <property type="entry name" value="WD40_rpt"/>
</dbReference>
<dbReference type="OrthoDB" id="63070at2759"/>
<dbReference type="AlphaFoldDB" id="A0A8S0W6I9"/>
<evidence type="ECO:0000256" key="2">
    <source>
        <dbReference type="ARBA" id="ARBA00022737"/>
    </source>
</evidence>
<dbReference type="PROSITE" id="PS50294">
    <property type="entry name" value="WD_REPEATS_REGION"/>
    <property type="match status" value="2"/>
</dbReference>
<dbReference type="InterPro" id="IPR051859">
    <property type="entry name" value="DCAF"/>
</dbReference>
<feature type="repeat" description="WD" evidence="3">
    <location>
        <begin position="412"/>
        <end position="453"/>
    </location>
</feature>
<feature type="repeat" description="WD" evidence="3">
    <location>
        <begin position="364"/>
        <end position="398"/>
    </location>
</feature>
<dbReference type="SUPFAM" id="SSF50978">
    <property type="entry name" value="WD40 repeat-like"/>
    <property type="match status" value="1"/>
</dbReference>
<dbReference type="PANTHER" id="PTHR19847">
    <property type="entry name" value="DDB1- AND CUL4-ASSOCIATED FACTOR 11"/>
    <property type="match status" value="1"/>
</dbReference>
<dbReference type="Gene3D" id="2.130.10.10">
    <property type="entry name" value="YVTN repeat-like/Quinoprotein amine dehydrogenase"/>
    <property type="match status" value="2"/>
</dbReference>